<gene>
    <name evidence="2" type="ORF">A6M21_01730</name>
</gene>
<evidence type="ECO:0000256" key="1">
    <source>
        <dbReference type="SAM" id="MobiDB-lite"/>
    </source>
</evidence>
<feature type="region of interest" description="Disordered" evidence="1">
    <location>
        <begin position="55"/>
        <end position="86"/>
    </location>
</feature>
<dbReference type="AlphaFoldDB" id="A0A1B7LKH9"/>
<dbReference type="EMBL" id="LYVF01000002">
    <property type="protein sequence ID" value="OAT87043.1"/>
    <property type="molecule type" value="Genomic_DNA"/>
</dbReference>
<organism evidence="2 3">
    <name type="scientific">Desulfotomaculum copahuensis</name>
    <dbReference type="NCBI Taxonomy" id="1838280"/>
    <lineage>
        <taxon>Bacteria</taxon>
        <taxon>Bacillati</taxon>
        <taxon>Bacillota</taxon>
        <taxon>Clostridia</taxon>
        <taxon>Eubacteriales</taxon>
        <taxon>Desulfotomaculaceae</taxon>
        <taxon>Desulfotomaculum</taxon>
    </lineage>
</organism>
<keyword evidence="3" id="KW-1185">Reference proteome</keyword>
<proteinExistence type="predicted"/>
<sequence length="86" mass="8744">MQQGIFTVAGAVLIIPAAKLNRPAGTSGRDRNIAHGRSVRLSGDCSKIRQTVLIRPGHKKAPPSGAGAPVGTCTPDGSAGPGRAKY</sequence>
<comment type="caution">
    <text evidence="2">The sequence shown here is derived from an EMBL/GenBank/DDBJ whole genome shotgun (WGS) entry which is preliminary data.</text>
</comment>
<dbReference type="STRING" id="1838280.A6M21_01730"/>
<reference evidence="2 3" key="1">
    <citation type="submission" date="2016-04" db="EMBL/GenBank/DDBJ databases">
        <authorList>
            <person name="Evans L.H."/>
            <person name="Alamgir A."/>
            <person name="Owens N."/>
            <person name="Weber N.D."/>
            <person name="Virtaneva K."/>
            <person name="Barbian K."/>
            <person name="Babar A."/>
            <person name="Rosenke K."/>
        </authorList>
    </citation>
    <scope>NUCLEOTIDE SEQUENCE [LARGE SCALE GENOMIC DNA]</scope>
    <source>
        <strain evidence="2 3">LMa1</strain>
    </source>
</reference>
<evidence type="ECO:0000313" key="3">
    <source>
        <dbReference type="Proteomes" id="UP000078532"/>
    </source>
</evidence>
<name>A0A1B7LKH9_9FIRM</name>
<evidence type="ECO:0000313" key="2">
    <source>
        <dbReference type="EMBL" id="OAT87043.1"/>
    </source>
</evidence>
<protein>
    <submittedName>
        <fullName evidence="2">Uncharacterized protein</fullName>
    </submittedName>
</protein>
<accession>A0A1B7LKH9</accession>
<dbReference type="Proteomes" id="UP000078532">
    <property type="component" value="Unassembled WGS sequence"/>
</dbReference>